<dbReference type="KEGG" id="msei:MSEDJ_22610"/>
<feature type="transmembrane region" description="Helical" evidence="1">
    <location>
        <begin position="51"/>
        <end position="68"/>
    </location>
</feature>
<keyword evidence="1" id="KW-1133">Transmembrane helix</keyword>
<name>A0A7I7QPG2_9MYCO</name>
<organism evidence="2 3">
    <name type="scientific">Mycolicibacterium sediminis</name>
    <dbReference type="NCBI Taxonomy" id="1286180"/>
    <lineage>
        <taxon>Bacteria</taxon>
        <taxon>Bacillati</taxon>
        <taxon>Actinomycetota</taxon>
        <taxon>Actinomycetes</taxon>
        <taxon>Mycobacteriales</taxon>
        <taxon>Mycobacteriaceae</taxon>
        <taxon>Mycolicibacterium</taxon>
    </lineage>
</organism>
<sequence length="268" mass="29173">MPSRWERFAGVAPKIDTDREFLAFVAARHRGEPRLPHPDDLDMPAELRIRTGATALAWVSAAIVAVGLTGQPALAILGGALLACALVLLLTVTLSAGESISRYRDLRTRAVAYESQLRSGQLSTADSDTLNRMILCDEGTLSYCAAKIASEIARDPGWATDSAAFLPIDLWDELAEIGASARQIALDREAAEKPEGGRLRSDPDIRALITEAKSDRRTALSALAARVHGFADYRDRIQRLSARDVRDRGALERATRLASDEQARDRLT</sequence>
<dbReference type="EMBL" id="AP022588">
    <property type="protein sequence ID" value="BBY28165.1"/>
    <property type="molecule type" value="Genomic_DNA"/>
</dbReference>
<proteinExistence type="predicted"/>
<keyword evidence="3" id="KW-1185">Reference proteome</keyword>
<protein>
    <submittedName>
        <fullName evidence="2">Uncharacterized protein</fullName>
    </submittedName>
</protein>
<gene>
    <name evidence="2" type="ORF">MSEDJ_22610</name>
</gene>
<evidence type="ECO:0000313" key="2">
    <source>
        <dbReference type="EMBL" id="BBY28165.1"/>
    </source>
</evidence>
<dbReference type="Proteomes" id="UP000467193">
    <property type="component" value="Chromosome"/>
</dbReference>
<keyword evidence="1" id="KW-0472">Membrane</keyword>
<evidence type="ECO:0000313" key="3">
    <source>
        <dbReference type="Proteomes" id="UP000467193"/>
    </source>
</evidence>
<keyword evidence="1" id="KW-0812">Transmembrane</keyword>
<reference evidence="2 3" key="1">
    <citation type="journal article" date="2019" name="Emerg. Microbes Infect.">
        <title>Comprehensive subspecies identification of 175 nontuberculous mycobacteria species based on 7547 genomic profiles.</title>
        <authorList>
            <person name="Matsumoto Y."/>
            <person name="Kinjo T."/>
            <person name="Motooka D."/>
            <person name="Nabeya D."/>
            <person name="Jung N."/>
            <person name="Uechi K."/>
            <person name="Horii T."/>
            <person name="Iida T."/>
            <person name="Fujita J."/>
            <person name="Nakamura S."/>
        </authorList>
    </citation>
    <scope>NUCLEOTIDE SEQUENCE [LARGE SCALE GENOMIC DNA]</scope>
    <source>
        <strain evidence="2 3">JCM 17899</strain>
    </source>
</reference>
<accession>A0A7I7QPG2</accession>
<dbReference type="AlphaFoldDB" id="A0A7I7QPG2"/>
<feature type="transmembrane region" description="Helical" evidence="1">
    <location>
        <begin position="74"/>
        <end position="97"/>
    </location>
</feature>
<evidence type="ECO:0000256" key="1">
    <source>
        <dbReference type="SAM" id="Phobius"/>
    </source>
</evidence>